<proteinExistence type="predicted"/>
<dbReference type="PANTHER" id="PTHR12304:SF4">
    <property type="entry name" value="URIDINE NUCLEOSIDASE"/>
    <property type="match status" value="1"/>
</dbReference>
<reference evidence="6" key="1">
    <citation type="submission" date="2023-05" db="EMBL/GenBank/DDBJ databases">
        <title>Draft genome of Pseudofrankia sp. BMG5.37.</title>
        <authorList>
            <person name="Gtari M."/>
            <person name="Ghodhbane F."/>
            <person name="Sbissi I."/>
        </authorList>
    </citation>
    <scope>NUCLEOTIDE SEQUENCE [LARGE SCALE GENOMIC DNA]</scope>
    <source>
        <strain evidence="6">BMG 814</strain>
    </source>
</reference>
<comment type="caution">
    <text evidence="5">The sequence shown here is derived from an EMBL/GenBank/DDBJ whole genome shotgun (WGS) entry which is preliminary data.</text>
</comment>
<accession>A0ABT9I8X2</accession>
<evidence type="ECO:0000256" key="3">
    <source>
        <dbReference type="SAM" id="MobiDB-lite"/>
    </source>
</evidence>
<dbReference type="InterPro" id="IPR023186">
    <property type="entry name" value="IUNH"/>
</dbReference>
<feature type="region of interest" description="Disordered" evidence="3">
    <location>
        <begin position="69"/>
        <end position="96"/>
    </location>
</feature>
<dbReference type="RefSeq" id="WP_305998720.1">
    <property type="nucleotide sequence ID" value="NZ_JASNFN010000004.1"/>
</dbReference>
<dbReference type="Proteomes" id="UP001233673">
    <property type="component" value="Unassembled WGS sequence"/>
</dbReference>
<keyword evidence="2" id="KW-0326">Glycosidase</keyword>
<keyword evidence="1 5" id="KW-0378">Hydrolase</keyword>
<evidence type="ECO:0000256" key="2">
    <source>
        <dbReference type="ARBA" id="ARBA00023295"/>
    </source>
</evidence>
<name>A0ABT9I8X2_9ACTN</name>
<dbReference type="EMBL" id="JASNFN010000004">
    <property type="protein sequence ID" value="MDP5182013.1"/>
    <property type="molecule type" value="Genomic_DNA"/>
</dbReference>
<evidence type="ECO:0000259" key="4">
    <source>
        <dbReference type="Pfam" id="PF01156"/>
    </source>
</evidence>
<dbReference type="Pfam" id="PF01156">
    <property type="entry name" value="IU_nuc_hydro"/>
    <property type="match status" value="1"/>
</dbReference>
<dbReference type="SUPFAM" id="SSF53590">
    <property type="entry name" value="Nucleoside hydrolase"/>
    <property type="match status" value="1"/>
</dbReference>
<organism evidence="5 6">
    <name type="scientific">Blastococcus carthaginiensis</name>
    <dbReference type="NCBI Taxonomy" id="3050034"/>
    <lineage>
        <taxon>Bacteria</taxon>
        <taxon>Bacillati</taxon>
        <taxon>Actinomycetota</taxon>
        <taxon>Actinomycetes</taxon>
        <taxon>Geodermatophilales</taxon>
        <taxon>Geodermatophilaceae</taxon>
        <taxon>Blastococcus</taxon>
    </lineage>
</organism>
<dbReference type="Gene3D" id="3.90.245.10">
    <property type="entry name" value="Ribonucleoside hydrolase-like"/>
    <property type="match status" value="1"/>
</dbReference>
<evidence type="ECO:0000256" key="1">
    <source>
        <dbReference type="ARBA" id="ARBA00022801"/>
    </source>
</evidence>
<dbReference type="InterPro" id="IPR036452">
    <property type="entry name" value="Ribo_hydro-like"/>
</dbReference>
<sequence length="96" mass="10181">MTTTRPVRVLLVVDTGVDDALALLLAVRHPGIEVLAVTCVAGNASLESAASRTSRECPVADRPMSIAAAVASTSRSPRPRPQVREQPRLGRPRASR</sequence>
<protein>
    <submittedName>
        <fullName evidence="5">Nucleoside hydrolase</fullName>
    </submittedName>
</protein>
<feature type="domain" description="Inosine/uridine-preferring nucleoside hydrolase" evidence="4">
    <location>
        <begin position="11"/>
        <end position="70"/>
    </location>
</feature>
<keyword evidence="6" id="KW-1185">Reference proteome</keyword>
<dbReference type="PANTHER" id="PTHR12304">
    <property type="entry name" value="INOSINE-URIDINE PREFERRING NUCLEOSIDE HYDROLASE"/>
    <property type="match status" value="1"/>
</dbReference>
<dbReference type="GO" id="GO:0016787">
    <property type="term" value="F:hydrolase activity"/>
    <property type="evidence" value="ECO:0007669"/>
    <property type="project" value="UniProtKB-KW"/>
</dbReference>
<gene>
    <name evidence="5" type="ORF">QOZ88_05135</name>
</gene>
<evidence type="ECO:0000313" key="6">
    <source>
        <dbReference type="Proteomes" id="UP001233673"/>
    </source>
</evidence>
<evidence type="ECO:0000313" key="5">
    <source>
        <dbReference type="EMBL" id="MDP5182013.1"/>
    </source>
</evidence>
<dbReference type="InterPro" id="IPR001910">
    <property type="entry name" value="Inosine/uridine_hydrolase_dom"/>
</dbReference>